<evidence type="ECO:0000313" key="3">
    <source>
        <dbReference type="Proteomes" id="UP000001401"/>
    </source>
</evidence>
<organism evidence="2 3">
    <name type="scientific">Evansella cellulosilytica (strain ATCC 21833 / DSM 2522 / FERM P-1141 / JCM 9156 / N-4)</name>
    <name type="common">Bacillus cellulosilyticus</name>
    <dbReference type="NCBI Taxonomy" id="649639"/>
    <lineage>
        <taxon>Bacteria</taxon>
        <taxon>Bacillati</taxon>
        <taxon>Bacillota</taxon>
        <taxon>Bacilli</taxon>
        <taxon>Bacillales</taxon>
        <taxon>Bacillaceae</taxon>
        <taxon>Evansella</taxon>
    </lineage>
</organism>
<dbReference type="AlphaFoldDB" id="E6TVE4"/>
<accession>E6TVE4</accession>
<keyword evidence="3" id="KW-1185">Reference proteome</keyword>
<dbReference type="KEGG" id="bco:Bcell_2706"/>
<gene>
    <name evidence="2" type="ordered locus">Bcell_2706</name>
</gene>
<proteinExistence type="predicted"/>
<feature type="transmembrane region" description="Helical" evidence="1">
    <location>
        <begin position="69"/>
        <end position="89"/>
    </location>
</feature>
<dbReference type="HOGENOM" id="CLU_1999280_0_0_9"/>
<dbReference type="STRING" id="649639.Bcell_2706"/>
<name>E6TVE4_EVAC2</name>
<dbReference type="EMBL" id="CP002394">
    <property type="protein sequence ID" value="ADU30961.1"/>
    <property type="molecule type" value="Genomic_DNA"/>
</dbReference>
<keyword evidence="1" id="KW-0812">Transmembrane</keyword>
<keyword evidence="1" id="KW-0472">Membrane</keyword>
<feature type="transmembrane region" description="Helical" evidence="1">
    <location>
        <begin position="101"/>
        <end position="119"/>
    </location>
</feature>
<sequence>MRTIKFFGTSVMIVRTMNGWVIEMTKVETINFRDFLNYDYINKIPNSASTSLMSIGLIPTGSFFNMSPVLLGAYGFILTVGFGSILVNFFNDDVQEIFETLLKVVSSIAAFGFLFWLMFSGGVI</sequence>
<dbReference type="Proteomes" id="UP000001401">
    <property type="component" value="Chromosome"/>
</dbReference>
<evidence type="ECO:0000313" key="2">
    <source>
        <dbReference type="EMBL" id="ADU30961.1"/>
    </source>
</evidence>
<reference evidence="2" key="1">
    <citation type="submission" date="2010-12" db="EMBL/GenBank/DDBJ databases">
        <title>Complete sequence of Bacillus cellulosilyticus DSM 2522.</title>
        <authorList>
            <consortium name="US DOE Joint Genome Institute"/>
            <person name="Lucas S."/>
            <person name="Copeland A."/>
            <person name="Lapidus A."/>
            <person name="Cheng J.-F."/>
            <person name="Bruce D."/>
            <person name="Goodwin L."/>
            <person name="Pitluck S."/>
            <person name="Chertkov O."/>
            <person name="Detter J.C."/>
            <person name="Han C."/>
            <person name="Tapia R."/>
            <person name="Land M."/>
            <person name="Hauser L."/>
            <person name="Jeffries C."/>
            <person name="Kyrpides N."/>
            <person name="Ivanova N."/>
            <person name="Mikhailova N."/>
            <person name="Brumm P."/>
            <person name="Mead D."/>
            <person name="Woyke T."/>
        </authorList>
    </citation>
    <scope>NUCLEOTIDE SEQUENCE [LARGE SCALE GENOMIC DNA]</scope>
    <source>
        <strain evidence="2">DSM 2522</strain>
    </source>
</reference>
<protein>
    <submittedName>
        <fullName evidence="2">Uncharacterized protein</fullName>
    </submittedName>
</protein>
<evidence type="ECO:0000256" key="1">
    <source>
        <dbReference type="SAM" id="Phobius"/>
    </source>
</evidence>
<keyword evidence="1" id="KW-1133">Transmembrane helix</keyword>